<proteinExistence type="predicted"/>
<evidence type="ECO:0000313" key="3">
    <source>
        <dbReference type="Proteomes" id="UP001596548"/>
    </source>
</evidence>
<name>A0ABW2I0Y8_9ACTN</name>
<dbReference type="InterPro" id="IPR050508">
    <property type="entry name" value="Methyltransf_Superfamily"/>
</dbReference>
<dbReference type="InterPro" id="IPR029063">
    <property type="entry name" value="SAM-dependent_MTases_sf"/>
</dbReference>
<organism evidence="2 3">
    <name type="scientific">Paractinoplanes rhizophilus</name>
    <dbReference type="NCBI Taxonomy" id="1416877"/>
    <lineage>
        <taxon>Bacteria</taxon>
        <taxon>Bacillati</taxon>
        <taxon>Actinomycetota</taxon>
        <taxon>Actinomycetes</taxon>
        <taxon>Micromonosporales</taxon>
        <taxon>Micromonosporaceae</taxon>
        <taxon>Paractinoplanes</taxon>
    </lineage>
</organism>
<gene>
    <name evidence="2" type="ORF">ACFQS1_29050</name>
</gene>
<dbReference type="EC" id="2.1.1.-" evidence="2"/>
<dbReference type="InterPro" id="IPR013216">
    <property type="entry name" value="Methyltransf_11"/>
</dbReference>
<dbReference type="Proteomes" id="UP001596548">
    <property type="component" value="Unassembled WGS sequence"/>
</dbReference>
<keyword evidence="2" id="KW-0489">Methyltransferase</keyword>
<dbReference type="PANTHER" id="PTHR42912:SF93">
    <property type="entry name" value="N6-ADENOSINE-METHYLTRANSFERASE TMT1A"/>
    <property type="match status" value="1"/>
</dbReference>
<dbReference type="SUPFAM" id="SSF53335">
    <property type="entry name" value="S-adenosyl-L-methionine-dependent methyltransferases"/>
    <property type="match status" value="1"/>
</dbReference>
<reference evidence="3" key="1">
    <citation type="journal article" date="2019" name="Int. J. Syst. Evol. Microbiol.">
        <title>The Global Catalogue of Microorganisms (GCM) 10K type strain sequencing project: providing services to taxonomists for standard genome sequencing and annotation.</title>
        <authorList>
            <consortium name="The Broad Institute Genomics Platform"/>
            <consortium name="The Broad Institute Genome Sequencing Center for Infectious Disease"/>
            <person name="Wu L."/>
            <person name="Ma J."/>
        </authorList>
    </citation>
    <scope>NUCLEOTIDE SEQUENCE [LARGE SCALE GENOMIC DNA]</scope>
    <source>
        <strain evidence="3">XZYJT-10</strain>
    </source>
</reference>
<dbReference type="GO" id="GO:0008168">
    <property type="term" value="F:methyltransferase activity"/>
    <property type="evidence" value="ECO:0007669"/>
    <property type="project" value="UniProtKB-KW"/>
</dbReference>
<dbReference type="EMBL" id="JBHTBJ010000028">
    <property type="protein sequence ID" value="MFC7278054.1"/>
    <property type="molecule type" value="Genomic_DNA"/>
</dbReference>
<dbReference type="CDD" id="cd02440">
    <property type="entry name" value="AdoMet_MTases"/>
    <property type="match status" value="1"/>
</dbReference>
<evidence type="ECO:0000313" key="2">
    <source>
        <dbReference type="EMBL" id="MFC7278054.1"/>
    </source>
</evidence>
<sequence>MTATTFDDHERVQWAGKAAAYRDSFASLCAHPAGPLLDAATVGEGVRVLDVGTGTGTVAALACSRAAKVTAVDAEPSMLEIARRRAADAETHLAVLPQLPFPDGCFDAVVANFVLNHVGDPGAAVREMRRVVRPGGRLAVTIWPYPPPPAQQLWNTIFDAAGVHRPADLPRVAPDKDFPRDHDGLTGLLDRAGLADIRCDLLTWTHRVHPDTWWAGPANGLGTPGTLLRRQDPATIARVRHHYDQHTATYRDAEGRLGLPTAALLASASVR</sequence>
<keyword evidence="3" id="KW-1185">Reference proteome</keyword>
<dbReference type="GO" id="GO:0032259">
    <property type="term" value="P:methylation"/>
    <property type="evidence" value="ECO:0007669"/>
    <property type="project" value="UniProtKB-KW"/>
</dbReference>
<protein>
    <submittedName>
        <fullName evidence="2">Class I SAM-dependent methyltransferase</fullName>
        <ecNumber evidence="2">2.1.1.-</ecNumber>
    </submittedName>
</protein>
<dbReference type="Gene3D" id="3.40.50.150">
    <property type="entry name" value="Vaccinia Virus protein VP39"/>
    <property type="match status" value="1"/>
</dbReference>
<comment type="caution">
    <text evidence="2">The sequence shown here is derived from an EMBL/GenBank/DDBJ whole genome shotgun (WGS) entry which is preliminary data.</text>
</comment>
<dbReference type="RefSeq" id="WP_378974451.1">
    <property type="nucleotide sequence ID" value="NZ_JBHTBJ010000028.1"/>
</dbReference>
<evidence type="ECO:0000259" key="1">
    <source>
        <dbReference type="Pfam" id="PF08241"/>
    </source>
</evidence>
<dbReference type="Pfam" id="PF08241">
    <property type="entry name" value="Methyltransf_11"/>
    <property type="match status" value="1"/>
</dbReference>
<keyword evidence="2" id="KW-0808">Transferase</keyword>
<dbReference type="PANTHER" id="PTHR42912">
    <property type="entry name" value="METHYLTRANSFERASE"/>
    <property type="match status" value="1"/>
</dbReference>
<feature type="domain" description="Methyltransferase type 11" evidence="1">
    <location>
        <begin position="49"/>
        <end position="139"/>
    </location>
</feature>
<accession>A0ABW2I0Y8</accession>